<dbReference type="SMART" id="SM00115">
    <property type="entry name" value="CASc"/>
    <property type="match status" value="1"/>
</dbReference>
<dbReference type="PANTHER" id="PTHR22576">
    <property type="entry name" value="MUCOSA ASSOCIATED LYMPHOID TISSUE LYMPHOMA TRANSLOCATION PROTEIN 1/PARACASPASE"/>
    <property type="match status" value="1"/>
</dbReference>
<comment type="similarity">
    <text evidence="1 2">Belongs to the peptidase C14A family.</text>
</comment>
<organism evidence="6 7">
    <name type="scientific">Zophobas morio</name>
    <dbReference type="NCBI Taxonomy" id="2755281"/>
    <lineage>
        <taxon>Eukaryota</taxon>
        <taxon>Metazoa</taxon>
        <taxon>Ecdysozoa</taxon>
        <taxon>Arthropoda</taxon>
        <taxon>Hexapoda</taxon>
        <taxon>Insecta</taxon>
        <taxon>Pterygota</taxon>
        <taxon>Neoptera</taxon>
        <taxon>Endopterygota</taxon>
        <taxon>Coleoptera</taxon>
        <taxon>Polyphaga</taxon>
        <taxon>Cucujiformia</taxon>
        <taxon>Tenebrionidae</taxon>
        <taxon>Zophobas</taxon>
    </lineage>
</organism>
<dbReference type="InterPro" id="IPR002138">
    <property type="entry name" value="Pept_C14_p10"/>
</dbReference>
<dbReference type="Pfam" id="PF23725">
    <property type="entry name" value="Dredd_N"/>
    <property type="match status" value="1"/>
</dbReference>
<dbReference type="AlphaFoldDB" id="A0AA38IL40"/>
<dbReference type="InterPro" id="IPR056260">
    <property type="entry name" value="Dredd_2nd"/>
</dbReference>
<evidence type="ECO:0000259" key="5">
    <source>
        <dbReference type="PROSITE" id="PS50208"/>
    </source>
</evidence>
<feature type="domain" description="Caspase family p10" evidence="4">
    <location>
        <begin position="489"/>
        <end position="579"/>
    </location>
</feature>
<dbReference type="GO" id="GO:0006508">
    <property type="term" value="P:proteolysis"/>
    <property type="evidence" value="ECO:0007669"/>
    <property type="project" value="InterPro"/>
</dbReference>
<dbReference type="PANTHER" id="PTHR22576:SF41">
    <property type="entry name" value="CASPASE 14, APOPTOSIS-RELATED CYSTEINE PEPTIDASE"/>
    <property type="match status" value="1"/>
</dbReference>
<keyword evidence="7" id="KW-1185">Reference proteome</keyword>
<evidence type="ECO:0000256" key="3">
    <source>
        <dbReference type="SAM" id="MobiDB-lite"/>
    </source>
</evidence>
<dbReference type="PROSITE" id="PS50208">
    <property type="entry name" value="CASPASE_P20"/>
    <property type="match status" value="1"/>
</dbReference>
<gene>
    <name evidence="6" type="ORF">Zmor_015988</name>
</gene>
<accession>A0AA38IL40</accession>
<dbReference type="Pfam" id="PF00656">
    <property type="entry name" value="Peptidase_C14"/>
    <property type="match status" value="1"/>
</dbReference>
<protein>
    <recommendedName>
        <fullName evidence="8">Caspase-8</fullName>
    </recommendedName>
</protein>
<dbReference type="Pfam" id="PF23724">
    <property type="entry name" value="Dredd_2nd"/>
    <property type="match status" value="1"/>
</dbReference>
<feature type="domain" description="Caspase family p20" evidence="5">
    <location>
        <begin position="331"/>
        <end position="466"/>
    </location>
</feature>
<evidence type="ECO:0000256" key="2">
    <source>
        <dbReference type="RuleBase" id="RU003971"/>
    </source>
</evidence>
<evidence type="ECO:0008006" key="8">
    <source>
        <dbReference type="Google" id="ProtNLM"/>
    </source>
</evidence>
<dbReference type="InterPro" id="IPR056259">
    <property type="entry name" value="Dredd_N"/>
</dbReference>
<dbReference type="InterPro" id="IPR029030">
    <property type="entry name" value="Caspase-like_dom_sf"/>
</dbReference>
<name>A0AA38IL40_9CUCU</name>
<dbReference type="InterPro" id="IPR052039">
    <property type="entry name" value="Caspase-related_regulators"/>
</dbReference>
<proteinExistence type="inferred from homology"/>
<dbReference type="SUPFAM" id="SSF52129">
    <property type="entry name" value="Caspase-like"/>
    <property type="match status" value="1"/>
</dbReference>
<feature type="compositionally biased region" description="Acidic residues" evidence="3">
    <location>
        <begin position="9"/>
        <end position="31"/>
    </location>
</feature>
<comment type="caution">
    <text evidence="6">The sequence shown here is derived from an EMBL/GenBank/DDBJ whole genome shotgun (WGS) entry which is preliminary data.</text>
</comment>
<dbReference type="Proteomes" id="UP001168821">
    <property type="component" value="Unassembled WGS sequence"/>
</dbReference>
<sequence length="582" mass="66229">MGALLSTENNDEYLQDSSCSEDEEDPEENSTNEEPHRRLSPNYDEITRLAYDLTLDSATDTTDAAPPAATMTITLTVDQVMVVENHLDTYEKVSLVYLLYDNPAVALEHLTKLVNGSNDKLIYNWAIFQNLKNLKWQEKLVEALCIIQNYEVVRMLGFTRDNLVVRFSPHLYFVNIYVNKIRKALYCLCEAFDSTDGDNLLGLVCPDFQNKGFNFKVYNPEYLELYLLHWEIIGYIKQDNLTNLCAILKVMDQLDWYEKLKQLIPAVVTHSSEKTKTSLDSKKPKSIFDDILNPSSSLFSLQSSLDTPISADNAVFVNSDNKYDVNPGCPGVCLIINQENFYREIEPSLQDLLPPSETKLDPRMGTQHDKRKLIETFEQFGFRIETADNLTHSDIPKEIEKVMNSITTESSFFVCIMSHGDEGVIYGVNSCRVHVKKLKNLLCSKNRRNLSGKPKVLILQSCQGTRCQPIASFEPDNDNIVIDGPSMSTSEVIPPLADLFTFWATVPGYGAIRNKKTGSWFIQSLCEKLTTLGDKHHFEDICTSVVRDVSSKKWSQIKEEVAMVPSKDSTFRKLFYFPPIRK</sequence>
<dbReference type="EMBL" id="JALNTZ010000004">
    <property type="protein sequence ID" value="KAJ3656944.1"/>
    <property type="molecule type" value="Genomic_DNA"/>
</dbReference>
<evidence type="ECO:0000259" key="4">
    <source>
        <dbReference type="PROSITE" id="PS50207"/>
    </source>
</evidence>
<dbReference type="Gene3D" id="3.40.50.1460">
    <property type="match status" value="1"/>
</dbReference>
<dbReference type="GO" id="GO:0004197">
    <property type="term" value="F:cysteine-type endopeptidase activity"/>
    <property type="evidence" value="ECO:0007669"/>
    <property type="project" value="InterPro"/>
</dbReference>
<dbReference type="InterPro" id="IPR001309">
    <property type="entry name" value="Pept_C14_p20"/>
</dbReference>
<evidence type="ECO:0000256" key="1">
    <source>
        <dbReference type="ARBA" id="ARBA00010134"/>
    </source>
</evidence>
<dbReference type="InterPro" id="IPR011600">
    <property type="entry name" value="Pept_C14_caspase"/>
</dbReference>
<evidence type="ECO:0000313" key="7">
    <source>
        <dbReference type="Proteomes" id="UP001168821"/>
    </source>
</evidence>
<feature type="region of interest" description="Disordered" evidence="3">
    <location>
        <begin position="1"/>
        <end position="41"/>
    </location>
</feature>
<evidence type="ECO:0000313" key="6">
    <source>
        <dbReference type="EMBL" id="KAJ3656944.1"/>
    </source>
</evidence>
<reference evidence="6" key="1">
    <citation type="journal article" date="2023" name="G3 (Bethesda)">
        <title>Whole genome assemblies of Zophobas morio and Tenebrio molitor.</title>
        <authorList>
            <person name="Kaur S."/>
            <person name="Stinson S.A."/>
            <person name="diCenzo G.C."/>
        </authorList>
    </citation>
    <scope>NUCLEOTIDE SEQUENCE</scope>
    <source>
        <strain evidence="6">QUZm001</strain>
    </source>
</reference>
<dbReference type="InterPro" id="IPR015917">
    <property type="entry name" value="Pept_C14A"/>
</dbReference>
<dbReference type="PRINTS" id="PR00376">
    <property type="entry name" value="IL1BCENZYME"/>
</dbReference>
<dbReference type="PROSITE" id="PS50207">
    <property type="entry name" value="CASPASE_P10"/>
    <property type="match status" value="1"/>
</dbReference>